<dbReference type="Gene3D" id="1.20.5.300">
    <property type="match status" value="1"/>
</dbReference>
<dbReference type="HOGENOM" id="CLU_180796_2_0_7"/>
<evidence type="ECO:0000256" key="1">
    <source>
        <dbReference type="SAM" id="Coils"/>
    </source>
</evidence>
<reference evidence="3" key="1">
    <citation type="journal article" date="2009" name="Environ. Microbiol.">
        <title>Contribution of mobile genetic elements to Desulfovibrio vulgaris genome plasticity.</title>
        <authorList>
            <person name="Walker C.B."/>
            <person name="Stolyar S."/>
            <person name="Chivian D."/>
            <person name="Pinel N."/>
            <person name="Gabster J.A."/>
            <person name="Dehal P.S."/>
            <person name="He Z."/>
            <person name="Yang Z.K."/>
            <person name="Yen H.C."/>
            <person name="Zhou J."/>
            <person name="Wall J.D."/>
            <person name="Hazen T.C."/>
            <person name="Arkin A.P."/>
            <person name="Stahl D.A."/>
        </authorList>
    </citation>
    <scope>NUCLEOTIDE SEQUENCE [LARGE SCALE GENOMIC DNA]</scope>
    <source>
        <strain evidence="3">DP4</strain>
    </source>
</reference>
<dbReference type="PANTHER" id="PTHR36508:SF1">
    <property type="entry name" value="PROTEIN SLYX"/>
    <property type="match status" value="1"/>
</dbReference>
<organism evidence="2 3">
    <name type="scientific">Nitratidesulfovibrio vulgaris (strain DP4)</name>
    <name type="common">Desulfovibrio vulgaris</name>
    <dbReference type="NCBI Taxonomy" id="391774"/>
    <lineage>
        <taxon>Bacteria</taxon>
        <taxon>Pseudomonadati</taxon>
        <taxon>Thermodesulfobacteriota</taxon>
        <taxon>Desulfovibrionia</taxon>
        <taxon>Desulfovibrionales</taxon>
        <taxon>Desulfovibrionaceae</taxon>
        <taxon>Nitratidesulfovibrio</taxon>
    </lineage>
</organism>
<name>A0A0H3A5V4_NITV4</name>
<accession>A0A0H3A5V4</accession>
<dbReference type="InterPro" id="IPR007236">
    <property type="entry name" value="SlyX"/>
</dbReference>
<feature type="coiled-coil region" evidence="1">
    <location>
        <begin position="23"/>
        <end position="57"/>
    </location>
</feature>
<dbReference type="KEGG" id="dvl:Dvul_0814"/>
<evidence type="ECO:0000313" key="3">
    <source>
        <dbReference type="Proteomes" id="UP000009173"/>
    </source>
</evidence>
<dbReference type="Proteomes" id="UP000009173">
    <property type="component" value="Chromosome"/>
</dbReference>
<proteinExistence type="predicted"/>
<dbReference type="RefSeq" id="WP_010939689.1">
    <property type="nucleotide sequence ID" value="NC_008751.1"/>
</dbReference>
<protein>
    <submittedName>
        <fullName evidence="2">SlyX family protein</fullName>
    </submittedName>
</protein>
<dbReference type="PANTHER" id="PTHR36508">
    <property type="entry name" value="PROTEIN SLYX"/>
    <property type="match status" value="1"/>
</dbReference>
<dbReference type="EMBL" id="CP000527">
    <property type="protein sequence ID" value="ABM27835.1"/>
    <property type="molecule type" value="Genomic_DNA"/>
</dbReference>
<dbReference type="Pfam" id="PF04102">
    <property type="entry name" value="SlyX"/>
    <property type="match status" value="1"/>
</dbReference>
<gene>
    <name evidence="2" type="ordered locus">Dvul_0814</name>
</gene>
<evidence type="ECO:0000313" key="2">
    <source>
        <dbReference type="EMBL" id="ABM27835.1"/>
    </source>
</evidence>
<keyword evidence="1" id="KW-0175">Coiled coil</keyword>
<sequence>MSRSVEERLARLEETLYFQDDTITQLNEVIADQQRQLDELEKRCAASEDKLRSLMLLLSDDGGEDNGPPPHYL</sequence>
<dbReference type="AlphaFoldDB" id="A0A0H3A5V4"/>